<gene>
    <name evidence="1" type="ORF">SAMN05216187_10951</name>
</gene>
<dbReference type="AlphaFoldDB" id="A0A1G9C8D4"/>
<sequence length="88" mass="10183">MDETYFLYSEKDQKNIKGRKPRKRGGAAKKRAITKGHLDKAIGHKLSKENVLCTYAWHAFKTYADEKGMEIYQFKAAEKVCTKGLYHI</sequence>
<accession>A0A1G9C8D4</accession>
<evidence type="ECO:0000313" key="1">
    <source>
        <dbReference type="EMBL" id="SDK47957.1"/>
    </source>
</evidence>
<organism evidence="1 2">
    <name type="scientific">Jeotgalicoccus aerolatus</name>
    <dbReference type="NCBI Taxonomy" id="709510"/>
    <lineage>
        <taxon>Bacteria</taxon>
        <taxon>Bacillati</taxon>
        <taxon>Bacillota</taxon>
        <taxon>Bacilli</taxon>
        <taxon>Bacillales</taxon>
        <taxon>Staphylococcaceae</taxon>
        <taxon>Jeotgalicoccus</taxon>
    </lineage>
</organism>
<dbReference type="EMBL" id="FNFI01000009">
    <property type="protein sequence ID" value="SDK47957.1"/>
    <property type="molecule type" value="Genomic_DNA"/>
</dbReference>
<name>A0A1G9C8D4_9STAP</name>
<protein>
    <submittedName>
        <fullName evidence="1">Uncharacterized protein</fullName>
    </submittedName>
</protein>
<proteinExistence type="predicted"/>
<evidence type="ECO:0000313" key="2">
    <source>
        <dbReference type="Proteomes" id="UP000242700"/>
    </source>
</evidence>
<dbReference type="Proteomes" id="UP000242700">
    <property type="component" value="Unassembled WGS sequence"/>
</dbReference>
<reference evidence="2" key="1">
    <citation type="submission" date="2016-10" db="EMBL/GenBank/DDBJ databases">
        <authorList>
            <person name="Varghese N."/>
            <person name="Submissions S."/>
        </authorList>
    </citation>
    <scope>NUCLEOTIDE SEQUENCE [LARGE SCALE GENOMIC DNA]</scope>
    <source>
        <strain evidence="2">CGMCC 1.8911</strain>
    </source>
</reference>